<dbReference type="AlphaFoldDB" id="A0A8P0TP18"/>
<dbReference type="PANTHER" id="PTHR24252">
    <property type="entry name" value="ACROSIN-RELATED"/>
    <property type="match status" value="1"/>
</dbReference>
<dbReference type="InterPro" id="IPR009003">
    <property type="entry name" value="Peptidase_S1_PA"/>
</dbReference>
<dbReference type="Proteomes" id="UP000002254">
    <property type="component" value="Chromosome 27"/>
</dbReference>
<dbReference type="Gene3D" id="2.40.10.10">
    <property type="entry name" value="Trypsin-like serine proteases"/>
    <property type="match status" value="2"/>
</dbReference>
<proteinExistence type="predicted"/>
<dbReference type="Pfam" id="PF00089">
    <property type="entry name" value="Trypsin"/>
    <property type="match status" value="1"/>
</dbReference>
<evidence type="ECO:0000259" key="2">
    <source>
        <dbReference type="PROSITE" id="PS50240"/>
    </source>
</evidence>
<reference evidence="3 4" key="1">
    <citation type="journal article" date="2005" name="Nature">
        <title>Genome sequence, comparative analysis and haplotype structure of the domestic dog.</title>
        <authorList>
            <consortium name="Broad Sequencing Platform"/>
            <person name="Lindblad-Toh K."/>
            <person name="Wade C.M."/>
            <person name="Mikkelsen T.S."/>
            <person name="Karlsson E.K."/>
            <person name="Jaffe D.B."/>
            <person name="Kamal M."/>
            <person name="Clamp M."/>
            <person name="Chang J.L."/>
            <person name="Kulbokas E.J. III"/>
            <person name="Zody M.C."/>
            <person name="Mauceli E."/>
            <person name="Xie X."/>
            <person name="Breen M."/>
            <person name="Wayne R.K."/>
            <person name="Ostrander E.A."/>
            <person name="Ponting C.P."/>
            <person name="Galibert F."/>
            <person name="Smith D.R."/>
            <person name="DeJong P.J."/>
            <person name="Kirkness E."/>
            <person name="Alvarez P."/>
            <person name="Biagi T."/>
            <person name="Brockman W."/>
            <person name="Butler J."/>
            <person name="Chin C.W."/>
            <person name="Cook A."/>
            <person name="Cuff J."/>
            <person name="Daly M.J."/>
            <person name="DeCaprio D."/>
            <person name="Gnerre S."/>
            <person name="Grabherr M."/>
            <person name="Kellis M."/>
            <person name="Kleber M."/>
            <person name="Bardeleben C."/>
            <person name="Goodstadt L."/>
            <person name="Heger A."/>
            <person name="Hitte C."/>
            <person name="Kim L."/>
            <person name="Koepfli K.P."/>
            <person name="Parker H.G."/>
            <person name="Pollinger J.P."/>
            <person name="Searle S.M."/>
            <person name="Sutter N.B."/>
            <person name="Thomas R."/>
            <person name="Webber C."/>
            <person name="Baldwin J."/>
            <person name="Abebe A."/>
            <person name="Abouelleil A."/>
            <person name="Aftuck L."/>
            <person name="Ait-Zahra M."/>
            <person name="Aldredge T."/>
            <person name="Allen N."/>
            <person name="An P."/>
            <person name="Anderson S."/>
            <person name="Antoine C."/>
            <person name="Arachchi H."/>
            <person name="Aslam A."/>
            <person name="Ayotte L."/>
            <person name="Bachantsang P."/>
            <person name="Barry A."/>
            <person name="Bayul T."/>
            <person name="Benamara M."/>
            <person name="Berlin A."/>
            <person name="Bessette D."/>
            <person name="Blitshteyn B."/>
            <person name="Bloom T."/>
            <person name="Blye J."/>
            <person name="Boguslavskiy L."/>
            <person name="Bonnet C."/>
            <person name="Boukhgalter B."/>
            <person name="Brown A."/>
            <person name="Cahill P."/>
            <person name="Calixte N."/>
            <person name="Camarata J."/>
            <person name="Cheshatsang Y."/>
            <person name="Chu J."/>
            <person name="Citroen M."/>
            <person name="Collymore A."/>
            <person name="Cooke P."/>
            <person name="Dawoe T."/>
            <person name="Daza R."/>
            <person name="Decktor K."/>
            <person name="DeGray S."/>
            <person name="Dhargay N."/>
            <person name="Dooley K."/>
            <person name="Dooley K."/>
            <person name="Dorje P."/>
            <person name="Dorjee K."/>
            <person name="Dorris L."/>
            <person name="Duffey N."/>
            <person name="Dupes A."/>
            <person name="Egbiremolen O."/>
            <person name="Elong R."/>
            <person name="Falk J."/>
            <person name="Farina A."/>
            <person name="Faro S."/>
            <person name="Ferguson D."/>
            <person name="Ferreira P."/>
            <person name="Fisher S."/>
            <person name="FitzGerald M."/>
            <person name="Foley K."/>
            <person name="Foley C."/>
            <person name="Franke A."/>
            <person name="Friedrich D."/>
            <person name="Gage D."/>
            <person name="Garber M."/>
            <person name="Gearin G."/>
            <person name="Giannoukos G."/>
            <person name="Goode T."/>
            <person name="Goyette A."/>
            <person name="Graham J."/>
            <person name="Grandbois E."/>
            <person name="Gyaltsen K."/>
            <person name="Hafez N."/>
            <person name="Hagopian D."/>
            <person name="Hagos B."/>
            <person name="Hall J."/>
            <person name="Healy C."/>
            <person name="Hegarty R."/>
            <person name="Honan T."/>
            <person name="Horn A."/>
            <person name="Houde N."/>
            <person name="Hughes L."/>
            <person name="Hunnicutt L."/>
            <person name="Husby M."/>
            <person name="Jester B."/>
            <person name="Jones C."/>
            <person name="Kamat A."/>
            <person name="Kanga B."/>
            <person name="Kells C."/>
            <person name="Khazanovich D."/>
            <person name="Kieu A.C."/>
            <person name="Kisner P."/>
            <person name="Kumar M."/>
            <person name="Lance K."/>
            <person name="Landers T."/>
            <person name="Lara M."/>
            <person name="Lee W."/>
            <person name="Leger J.P."/>
            <person name="Lennon N."/>
            <person name="Leuper L."/>
            <person name="LeVine S."/>
            <person name="Liu J."/>
            <person name="Liu X."/>
            <person name="Lokyitsang Y."/>
            <person name="Lokyitsang T."/>
            <person name="Lui A."/>
            <person name="Macdonald J."/>
            <person name="Major J."/>
            <person name="Marabella R."/>
            <person name="Maru K."/>
            <person name="Matthews C."/>
            <person name="McDonough S."/>
            <person name="Mehta T."/>
            <person name="Meldrim J."/>
            <person name="Melnikov A."/>
            <person name="Meneus L."/>
            <person name="Mihalev A."/>
            <person name="Mihova T."/>
            <person name="Miller K."/>
            <person name="Mittelman R."/>
            <person name="Mlenga V."/>
            <person name="Mulrain L."/>
            <person name="Munson G."/>
            <person name="Navidi A."/>
            <person name="Naylor J."/>
            <person name="Nguyen T."/>
            <person name="Nguyen N."/>
            <person name="Nguyen C."/>
            <person name="Nguyen T."/>
            <person name="Nicol R."/>
            <person name="Norbu N."/>
            <person name="Norbu C."/>
            <person name="Novod N."/>
            <person name="Nyima T."/>
            <person name="Olandt P."/>
            <person name="O'Neill B."/>
            <person name="O'Neill K."/>
            <person name="Osman S."/>
            <person name="Oyono L."/>
            <person name="Patti C."/>
            <person name="Perrin D."/>
            <person name="Phunkhang P."/>
            <person name="Pierre F."/>
            <person name="Priest M."/>
            <person name="Rachupka A."/>
            <person name="Raghuraman S."/>
            <person name="Rameau R."/>
            <person name="Ray V."/>
            <person name="Raymond C."/>
            <person name="Rege F."/>
            <person name="Rise C."/>
            <person name="Rogers J."/>
            <person name="Rogov P."/>
            <person name="Sahalie J."/>
            <person name="Settipalli S."/>
            <person name="Sharpe T."/>
            <person name="Shea T."/>
            <person name="Sheehan M."/>
            <person name="Sherpa N."/>
            <person name="Shi J."/>
            <person name="Shih D."/>
            <person name="Sloan J."/>
            <person name="Smith C."/>
            <person name="Sparrow T."/>
            <person name="Stalker J."/>
            <person name="Stange-Thomann N."/>
            <person name="Stavropoulos S."/>
            <person name="Stone C."/>
            <person name="Stone S."/>
            <person name="Sykes S."/>
            <person name="Tchuinga P."/>
            <person name="Tenzing P."/>
            <person name="Tesfaye S."/>
            <person name="Thoulutsang D."/>
            <person name="Thoulutsang Y."/>
            <person name="Topham K."/>
            <person name="Topping I."/>
            <person name="Tsamla T."/>
            <person name="Vassiliev H."/>
            <person name="Venkataraman V."/>
            <person name="Vo A."/>
            <person name="Wangchuk T."/>
            <person name="Wangdi T."/>
            <person name="Weiand M."/>
            <person name="Wilkinson J."/>
            <person name="Wilson A."/>
            <person name="Yadav S."/>
            <person name="Yang S."/>
            <person name="Yang X."/>
            <person name="Young G."/>
            <person name="Yu Q."/>
            <person name="Zainoun J."/>
            <person name="Zembek L."/>
            <person name="Zimmer A."/>
            <person name="Lander E.S."/>
        </authorList>
    </citation>
    <scope>NUCLEOTIDE SEQUENCE [LARGE SCALE GENOMIC DNA]</scope>
    <source>
        <strain evidence="3">Boxer</strain>
    </source>
</reference>
<organism evidence="3 4">
    <name type="scientific">Canis lupus familiaris</name>
    <name type="common">Dog</name>
    <name type="synonym">Canis familiaris</name>
    <dbReference type="NCBI Taxonomy" id="9615"/>
    <lineage>
        <taxon>Eukaryota</taxon>
        <taxon>Metazoa</taxon>
        <taxon>Chordata</taxon>
        <taxon>Craniata</taxon>
        <taxon>Vertebrata</taxon>
        <taxon>Euteleostomi</taxon>
        <taxon>Mammalia</taxon>
        <taxon>Eutheria</taxon>
        <taxon>Laurasiatheria</taxon>
        <taxon>Carnivora</taxon>
        <taxon>Caniformia</taxon>
        <taxon>Canidae</taxon>
        <taxon>Canis</taxon>
    </lineage>
</organism>
<keyword evidence="1" id="KW-1015">Disulfide bond</keyword>
<dbReference type="PROSITE" id="PS50240">
    <property type="entry name" value="TRYPSIN_DOM"/>
    <property type="match status" value="1"/>
</dbReference>
<dbReference type="PANTHER" id="PTHR24252:SF7">
    <property type="entry name" value="HYALIN"/>
    <property type="match status" value="1"/>
</dbReference>
<dbReference type="SMART" id="SM00020">
    <property type="entry name" value="Tryp_SPc"/>
    <property type="match status" value="1"/>
</dbReference>
<dbReference type="SUPFAM" id="SSF50494">
    <property type="entry name" value="Trypsin-like serine proteases"/>
    <property type="match status" value="1"/>
</dbReference>
<feature type="domain" description="Peptidase S1" evidence="2">
    <location>
        <begin position="13"/>
        <end position="145"/>
    </location>
</feature>
<dbReference type="InterPro" id="IPR043504">
    <property type="entry name" value="Peptidase_S1_PA_chymotrypsin"/>
</dbReference>
<dbReference type="GO" id="GO:0004252">
    <property type="term" value="F:serine-type endopeptidase activity"/>
    <property type="evidence" value="ECO:0007669"/>
    <property type="project" value="InterPro"/>
</dbReference>
<dbReference type="Ensembl" id="ENSCAFT00000103392.1">
    <property type="protein sequence ID" value="ENSCAFP00000071009.1"/>
    <property type="gene ID" value="ENSCAFG00000058601.1"/>
</dbReference>
<evidence type="ECO:0000313" key="3">
    <source>
        <dbReference type="Ensembl" id="ENSCAFP00000071009.1"/>
    </source>
</evidence>
<dbReference type="GO" id="GO:0006508">
    <property type="term" value="P:proteolysis"/>
    <property type="evidence" value="ECO:0007669"/>
    <property type="project" value="InterPro"/>
</dbReference>
<dbReference type="InterPro" id="IPR001254">
    <property type="entry name" value="Trypsin_dom"/>
</dbReference>
<sequence>SSYPLSNTVTDGLVIGKSYLSNPGNSDLIPVKAVYTHPGFTKFPPTDDLSLLHLEKPVKLGEFDSLICLPERDDKIHLHSKCMTAGWGITEPYQDRFSKTVQEVVMVSLPLISSTSCRSYWGLDIKNTNICGGAAGSSSCMVIQG</sequence>
<name>A0A8P0TP18_CANLF</name>
<protein>
    <recommendedName>
        <fullName evidence="2">Peptidase S1 domain-containing protein</fullName>
    </recommendedName>
</protein>
<accession>A0A8P0TP18</accession>
<reference evidence="3" key="2">
    <citation type="submission" date="2025-08" db="UniProtKB">
        <authorList>
            <consortium name="Ensembl"/>
        </authorList>
    </citation>
    <scope>IDENTIFICATION</scope>
</reference>
<evidence type="ECO:0000256" key="1">
    <source>
        <dbReference type="ARBA" id="ARBA00023157"/>
    </source>
</evidence>
<evidence type="ECO:0000313" key="4">
    <source>
        <dbReference type="Proteomes" id="UP000002254"/>
    </source>
</evidence>